<name>A0A2P4Y2Z8_9STRA</name>
<dbReference type="GO" id="GO:0004553">
    <property type="term" value="F:hydrolase activity, hydrolyzing O-glycosyl compounds"/>
    <property type="evidence" value="ECO:0007669"/>
    <property type="project" value="InterPro"/>
</dbReference>
<keyword evidence="8" id="KW-1185">Reference proteome</keyword>
<gene>
    <name evidence="7" type="ORF">PHPALM_11139</name>
</gene>
<evidence type="ECO:0000313" key="7">
    <source>
        <dbReference type="EMBL" id="POM72187.1"/>
    </source>
</evidence>
<dbReference type="InterPro" id="IPR050727">
    <property type="entry name" value="GH43_arabinanases"/>
</dbReference>
<evidence type="ECO:0000256" key="6">
    <source>
        <dbReference type="SAM" id="SignalP"/>
    </source>
</evidence>
<dbReference type="Gene3D" id="2.115.10.20">
    <property type="entry name" value="Glycosyl hydrolase domain, family 43"/>
    <property type="match status" value="1"/>
</dbReference>
<proteinExistence type="inferred from homology"/>
<dbReference type="InterPro" id="IPR006710">
    <property type="entry name" value="Glyco_hydro_43"/>
</dbReference>
<comment type="pathway">
    <text evidence="1">Glycan metabolism; L-arabinan degradation.</text>
</comment>
<comment type="caution">
    <text evidence="7">The sequence shown here is derived from an EMBL/GenBank/DDBJ whole genome shotgun (WGS) entry which is preliminary data.</text>
</comment>
<dbReference type="OrthoDB" id="91206at2759"/>
<evidence type="ECO:0000313" key="8">
    <source>
        <dbReference type="Proteomes" id="UP000237271"/>
    </source>
</evidence>
<dbReference type="SUPFAM" id="SSF75005">
    <property type="entry name" value="Arabinanase/levansucrase/invertase"/>
    <property type="match status" value="1"/>
</dbReference>
<dbReference type="PANTHER" id="PTHR43301:SF3">
    <property type="entry name" value="ARABINAN ENDO-1,5-ALPHA-L-ARABINOSIDASE A-RELATED"/>
    <property type="match status" value="1"/>
</dbReference>
<evidence type="ECO:0000256" key="4">
    <source>
        <dbReference type="ARBA" id="ARBA00023295"/>
    </source>
</evidence>
<keyword evidence="6" id="KW-0732">Signal</keyword>
<protein>
    <recommendedName>
        <fullName evidence="5">Endo-1,5-alpha-L-arabinanase A</fullName>
    </recommendedName>
</protein>
<comment type="similarity">
    <text evidence="2">Belongs to the glycosyl hydrolase 43 family.</text>
</comment>
<evidence type="ECO:0000256" key="3">
    <source>
        <dbReference type="ARBA" id="ARBA00022801"/>
    </source>
</evidence>
<accession>A0A2P4Y2Z8</accession>
<dbReference type="Proteomes" id="UP000237271">
    <property type="component" value="Unassembled WGS sequence"/>
</dbReference>
<dbReference type="InterPro" id="IPR023296">
    <property type="entry name" value="Glyco_hydro_beta-prop_sf"/>
</dbReference>
<sequence>MVKTLAWFVGFPFLVVSTVNGYATPGACSGICTNAHDPSIIQNSNGTYYRFSTGNKIAVHSAPDISGPWKYEGAALPDGSSIDLKGKDDLWAPDVSKVGDFYYLYQAPGNNYSISIQLGLDNHNILLLEMTKNHSHFPSPMVSNKQLSEYFFVLEAPGLFKCHYCGKIHKQAVSSGF</sequence>
<dbReference type="GO" id="GO:0005975">
    <property type="term" value="P:carbohydrate metabolic process"/>
    <property type="evidence" value="ECO:0007669"/>
    <property type="project" value="InterPro"/>
</dbReference>
<organism evidence="7 8">
    <name type="scientific">Phytophthora palmivora</name>
    <dbReference type="NCBI Taxonomy" id="4796"/>
    <lineage>
        <taxon>Eukaryota</taxon>
        <taxon>Sar</taxon>
        <taxon>Stramenopiles</taxon>
        <taxon>Oomycota</taxon>
        <taxon>Peronosporomycetes</taxon>
        <taxon>Peronosporales</taxon>
        <taxon>Peronosporaceae</taxon>
        <taxon>Phytophthora</taxon>
    </lineage>
</organism>
<keyword evidence="3" id="KW-0378">Hydrolase</keyword>
<evidence type="ECO:0000256" key="2">
    <source>
        <dbReference type="ARBA" id="ARBA00009865"/>
    </source>
</evidence>
<reference evidence="7 8" key="1">
    <citation type="journal article" date="2017" name="Genome Biol. Evol.">
        <title>Phytophthora megakarya and P. palmivora, closely related causal agents of cacao black pod rot, underwent increases in genome sizes and gene numbers by different mechanisms.</title>
        <authorList>
            <person name="Ali S.S."/>
            <person name="Shao J."/>
            <person name="Lary D.J."/>
            <person name="Kronmiller B."/>
            <person name="Shen D."/>
            <person name="Strem M.D."/>
            <person name="Amoako-Attah I."/>
            <person name="Akrofi A.Y."/>
            <person name="Begoude B.A."/>
            <person name="Ten Hoopen G.M."/>
            <person name="Coulibaly K."/>
            <person name="Kebe B.I."/>
            <person name="Melnick R.L."/>
            <person name="Guiltinan M.J."/>
            <person name="Tyler B.M."/>
            <person name="Meinhardt L.W."/>
            <person name="Bailey B.A."/>
        </authorList>
    </citation>
    <scope>NUCLEOTIDE SEQUENCE [LARGE SCALE GENOMIC DNA]</scope>
    <source>
        <strain evidence="8">sbr112.9</strain>
    </source>
</reference>
<dbReference type="Pfam" id="PF04616">
    <property type="entry name" value="Glyco_hydro_43"/>
    <property type="match status" value="1"/>
</dbReference>
<dbReference type="PANTHER" id="PTHR43301">
    <property type="entry name" value="ARABINAN ENDO-1,5-ALPHA-L-ARABINOSIDASE"/>
    <property type="match status" value="1"/>
</dbReference>
<evidence type="ECO:0000256" key="5">
    <source>
        <dbReference type="ARBA" id="ARBA00042202"/>
    </source>
</evidence>
<dbReference type="AlphaFoldDB" id="A0A2P4Y2Z8"/>
<feature type="chain" id="PRO_5015128768" description="Endo-1,5-alpha-L-arabinanase A" evidence="6">
    <location>
        <begin position="22"/>
        <end position="177"/>
    </location>
</feature>
<dbReference type="EMBL" id="NCKW01006119">
    <property type="protein sequence ID" value="POM72187.1"/>
    <property type="molecule type" value="Genomic_DNA"/>
</dbReference>
<keyword evidence="4" id="KW-0326">Glycosidase</keyword>
<feature type="signal peptide" evidence="6">
    <location>
        <begin position="1"/>
        <end position="21"/>
    </location>
</feature>
<evidence type="ECO:0000256" key="1">
    <source>
        <dbReference type="ARBA" id="ARBA00004834"/>
    </source>
</evidence>